<feature type="non-terminal residue" evidence="2">
    <location>
        <position position="110"/>
    </location>
</feature>
<comment type="caution">
    <text evidence="2">The sequence shown here is derived from an EMBL/GenBank/DDBJ whole genome shotgun (WGS) entry which is preliminary data.</text>
</comment>
<evidence type="ECO:0000256" key="1">
    <source>
        <dbReference type="SAM" id="Phobius"/>
    </source>
</evidence>
<keyword evidence="3" id="KW-1185">Reference proteome</keyword>
<keyword evidence="1" id="KW-0472">Membrane</keyword>
<keyword evidence="1" id="KW-1133">Transmembrane helix</keyword>
<dbReference type="Proteomes" id="UP001190700">
    <property type="component" value="Unassembled WGS sequence"/>
</dbReference>
<dbReference type="EMBL" id="LGRX02020430">
    <property type="protein sequence ID" value="KAK3257503.1"/>
    <property type="molecule type" value="Genomic_DNA"/>
</dbReference>
<protein>
    <submittedName>
        <fullName evidence="2">Uncharacterized protein</fullName>
    </submittedName>
</protein>
<organism evidence="2 3">
    <name type="scientific">Cymbomonas tetramitiformis</name>
    <dbReference type="NCBI Taxonomy" id="36881"/>
    <lineage>
        <taxon>Eukaryota</taxon>
        <taxon>Viridiplantae</taxon>
        <taxon>Chlorophyta</taxon>
        <taxon>Pyramimonadophyceae</taxon>
        <taxon>Pyramimonadales</taxon>
        <taxon>Pyramimonadaceae</taxon>
        <taxon>Cymbomonas</taxon>
    </lineage>
</organism>
<keyword evidence="1" id="KW-0812">Transmembrane</keyword>
<evidence type="ECO:0000313" key="2">
    <source>
        <dbReference type="EMBL" id="KAK3257503.1"/>
    </source>
</evidence>
<sequence>MFDPEIVSVCVVVALLVSLIAVCIATHKGTAISLRQPFEAEEEPLNIDQDRVFIRNNPNPLRNDTEVGDPEAFLPRKQEEWSAPPPVLPCLPCLLHQAADSASPASCTRL</sequence>
<proteinExistence type="predicted"/>
<name>A0AAE0FDP4_9CHLO</name>
<accession>A0AAE0FDP4</accession>
<evidence type="ECO:0000313" key="3">
    <source>
        <dbReference type="Proteomes" id="UP001190700"/>
    </source>
</evidence>
<reference evidence="2 3" key="1">
    <citation type="journal article" date="2015" name="Genome Biol. Evol.">
        <title>Comparative Genomics of a Bacterivorous Green Alga Reveals Evolutionary Causalities and Consequences of Phago-Mixotrophic Mode of Nutrition.</title>
        <authorList>
            <person name="Burns J.A."/>
            <person name="Paasch A."/>
            <person name="Narechania A."/>
            <person name="Kim E."/>
        </authorList>
    </citation>
    <scope>NUCLEOTIDE SEQUENCE [LARGE SCALE GENOMIC DNA]</scope>
    <source>
        <strain evidence="2 3">PLY_AMNH</strain>
    </source>
</reference>
<gene>
    <name evidence="2" type="ORF">CYMTET_33414</name>
</gene>
<dbReference type="AlphaFoldDB" id="A0AAE0FDP4"/>
<feature type="transmembrane region" description="Helical" evidence="1">
    <location>
        <begin position="6"/>
        <end position="26"/>
    </location>
</feature>